<feature type="transmembrane region" description="Helical" evidence="1">
    <location>
        <begin position="20"/>
        <end position="42"/>
    </location>
</feature>
<sequence length="58" mass="6776">MANTLRYSWVHQVHTPTSNSLTLCIHYILNTCMLFVQCIFGFKKYLLTKAHARKSETD</sequence>
<organism evidence="2">
    <name type="scientific">Rhizophora mucronata</name>
    <name type="common">Asiatic mangrove</name>
    <dbReference type="NCBI Taxonomy" id="61149"/>
    <lineage>
        <taxon>Eukaryota</taxon>
        <taxon>Viridiplantae</taxon>
        <taxon>Streptophyta</taxon>
        <taxon>Embryophyta</taxon>
        <taxon>Tracheophyta</taxon>
        <taxon>Spermatophyta</taxon>
        <taxon>Magnoliopsida</taxon>
        <taxon>eudicotyledons</taxon>
        <taxon>Gunneridae</taxon>
        <taxon>Pentapetalae</taxon>
        <taxon>rosids</taxon>
        <taxon>fabids</taxon>
        <taxon>Malpighiales</taxon>
        <taxon>Rhizophoraceae</taxon>
        <taxon>Rhizophora</taxon>
    </lineage>
</organism>
<keyword evidence="1" id="KW-0472">Membrane</keyword>
<keyword evidence="1" id="KW-0812">Transmembrane</keyword>
<keyword evidence="1" id="KW-1133">Transmembrane helix</keyword>
<dbReference type="EMBL" id="GGEC01023963">
    <property type="protein sequence ID" value="MBX04447.1"/>
    <property type="molecule type" value="Transcribed_RNA"/>
</dbReference>
<dbReference type="AlphaFoldDB" id="A0A2P2KFJ6"/>
<evidence type="ECO:0000313" key="2">
    <source>
        <dbReference type="EMBL" id="MBX04447.1"/>
    </source>
</evidence>
<accession>A0A2P2KFJ6</accession>
<protein>
    <submittedName>
        <fullName evidence="2">Uncharacterized protein</fullName>
    </submittedName>
</protein>
<reference evidence="2" key="1">
    <citation type="submission" date="2018-02" db="EMBL/GenBank/DDBJ databases">
        <title>Rhizophora mucronata_Transcriptome.</title>
        <authorList>
            <person name="Meera S.P."/>
            <person name="Sreeshan A."/>
            <person name="Augustine A."/>
        </authorList>
    </citation>
    <scope>NUCLEOTIDE SEQUENCE</scope>
    <source>
        <tissue evidence="2">Leaf</tissue>
    </source>
</reference>
<evidence type="ECO:0000256" key="1">
    <source>
        <dbReference type="SAM" id="Phobius"/>
    </source>
</evidence>
<name>A0A2P2KFJ6_RHIMU</name>
<proteinExistence type="predicted"/>